<reference evidence="2 5" key="1">
    <citation type="journal article" date="2017" name="Front. Microbiol.">
        <title>New Insights into the Diversity of the Genus Faecalibacterium.</title>
        <authorList>
            <person name="Benevides L."/>
            <person name="Burman S."/>
            <person name="Martin R."/>
            <person name="Robert V."/>
            <person name="Thomas M."/>
            <person name="Miquel S."/>
            <person name="Chain F."/>
            <person name="Sokol H."/>
            <person name="Bermudez-Humaran L.G."/>
            <person name="Morrison M."/>
            <person name="Langella P."/>
            <person name="Azevedo V.A."/>
            <person name="Chatel J.M."/>
            <person name="Soares S."/>
        </authorList>
    </citation>
    <scope>NUCLEOTIDE SEQUENCE [LARGE SCALE GENOMIC DNA]</scope>
    <source>
        <strain evidence="2 5">CNCM I 4644</strain>
    </source>
</reference>
<keyword evidence="1" id="KW-1133">Transmembrane helix</keyword>
<dbReference type="EMBL" id="PRKZ01000002">
    <property type="protein sequence ID" value="RAW51146.1"/>
    <property type="molecule type" value="Genomic_DNA"/>
</dbReference>
<gene>
    <name evidence="4" type="ORF">C4N25_03860</name>
    <name evidence="3" type="ORF">C4N27_11680</name>
    <name evidence="2" type="ORF">CGS59_11800</name>
</gene>
<dbReference type="Proteomes" id="UP000250997">
    <property type="component" value="Unassembled WGS sequence"/>
</dbReference>
<reference evidence="2" key="2">
    <citation type="submission" date="2017-07" db="EMBL/GenBank/DDBJ databases">
        <authorList>
            <person name="Sun Z.S."/>
            <person name="Albrecht U."/>
            <person name="Echele G."/>
            <person name="Lee C.C."/>
        </authorList>
    </citation>
    <scope>NUCLEOTIDE SEQUENCE</scope>
    <source>
        <strain evidence="2">CNCM I 4644</strain>
    </source>
</reference>
<dbReference type="AlphaFoldDB" id="A0A2A7AUG9"/>
<keyword evidence="1" id="KW-0472">Membrane</keyword>
<name>A0A2A7AUG9_9FIRM</name>
<dbReference type="RefSeq" id="WP_097775234.1">
    <property type="nucleotide sequence ID" value="NZ_CP026548.1"/>
</dbReference>
<keyword evidence="1" id="KW-0812">Transmembrane</keyword>
<reference evidence="6 7" key="3">
    <citation type="submission" date="2018-02" db="EMBL/GenBank/DDBJ databases">
        <title>Complete genome sequencing of Faecalibacterium prausnitzii strains isolated from the human gut.</title>
        <authorList>
            <person name="Fitzgerald B.C."/>
            <person name="Shkoporov A.N."/>
            <person name="Ross P.R."/>
            <person name="Hill C."/>
        </authorList>
    </citation>
    <scope>NUCLEOTIDE SEQUENCE [LARGE SCALE GENOMIC DNA]</scope>
    <source>
        <strain evidence="3 6">APC942/18-1</strain>
        <strain evidence="4 7">APC942/8-14-2</strain>
    </source>
</reference>
<feature type="transmembrane region" description="Helical" evidence="1">
    <location>
        <begin position="7"/>
        <end position="33"/>
    </location>
</feature>
<evidence type="ECO:0000313" key="7">
    <source>
        <dbReference type="Proteomes" id="UP000251634"/>
    </source>
</evidence>
<evidence type="ECO:0000313" key="4">
    <source>
        <dbReference type="EMBL" id="RAW51146.1"/>
    </source>
</evidence>
<evidence type="ECO:0000313" key="2">
    <source>
        <dbReference type="EMBL" id="PDX82804.1"/>
    </source>
</evidence>
<sequence>MKKILTAIVSVSIFIVGILLILCADTNFLWYAFNQNVRLTVVAGILIALVGGVGVIMNLWCILKELYSK</sequence>
<organism evidence="2 5">
    <name type="scientific">Faecalibacterium prausnitzii</name>
    <dbReference type="NCBI Taxonomy" id="853"/>
    <lineage>
        <taxon>Bacteria</taxon>
        <taxon>Bacillati</taxon>
        <taxon>Bacillota</taxon>
        <taxon>Clostridia</taxon>
        <taxon>Eubacteriales</taxon>
        <taxon>Oscillospiraceae</taxon>
        <taxon>Faecalibacterium</taxon>
    </lineage>
</organism>
<dbReference type="Proteomes" id="UP000251634">
    <property type="component" value="Unassembled WGS sequence"/>
</dbReference>
<accession>A0A2A7AUG9</accession>
<protein>
    <submittedName>
        <fullName evidence="2">Uncharacterized protein</fullName>
    </submittedName>
</protein>
<dbReference type="EMBL" id="NMTZ01000027">
    <property type="protein sequence ID" value="PDX82804.1"/>
    <property type="molecule type" value="Genomic_DNA"/>
</dbReference>
<dbReference type="Proteomes" id="UP000220480">
    <property type="component" value="Unassembled WGS sequence"/>
</dbReference>
<evidence type="ECO:0000313" key="5">
    <source>
        <dbReference type="Proteomes" id="UP000220480"/>
    </source>
</evidence>
<feature type="transmembrane region" description="Helical" evidence="1">
    <location>
        <begin position="39"/>
        <end position="63"/>
    </location>
</feature>
<proteinExistence type="predicted"/>
<dbReference type="EMBL" id="PRLA01000010">
    <property type="protein sequence ID" value="RAW48220.1"/>
    <property type="molecule type" value="Genomic_DNA"/>
</dbReference>
<evidence type="ECO:0000256" key="1">
    <source>
        <dbReference type="SAM" id="Phobius"/>
    </source>
</evidence>
<comment type="caution">
    <text evidence="2">The sequence shown here is derived from an EMBL/GenBank/DDBJ whole genome shotgun (WGS) entry which is preliminary data.</text>
</comment>
<evidence type="ECO:0000313" key="6">
    <source>
        <dbReference type="Proteomes" id="UP000250997"/>
    </source>
</evidence>
<evidence type="ECO:0000313" key="3">
    <source>
        <dbReference type="EMBL" id="RAW48220.1"/>
    </source>
</evidence>